<organism evidence="1 2">
    <name type="scientific">Streptomyces luteolus</name>
    <dbReference type="NCBI Taxonomy" id="3043615"/>
    <lineage>
        <taxon>Bacteria</taxon>
        <taxon>Bacillati</taxon>
        <taxon>Actinomycetota</taxon>
        <taxon>Actinomycetes</taxon>
        <taxon>Kitasatosporales</taxon>
        <taxon>Streptomycetaceae</taxon>
        <taxon>Streptomyces</taxon>
    </lineage>
</organism>
<keyword evidence="2" id="KW-1185">Reference proteome</keyword>
<name>A0ABT6SR57_9ACTN</name>
<dbReference type="RefSeq" id="WP_282534000.1">
    <property type="nucleotide sequence ID" value="NZ_JASCIS010000004.1"/>
</dbReference>
<evidence type="ECO:0000313" key="1">
    <source>
        <dbReference type="EMBL" id="MDI3418086.1"/>
    </source>
</evidence>
<gene>
    <name evidence="1" type="ORF">QIT00_05835</name>
</gene>
<evidence type="ECO:0000313" key="2">
    <source>
        <dbReference type="Proteomes" id="UP001237105"/>
    </source>
</evidence>
<proteinExistence type="predicted"/>
<comment type="caution">
    <text evidence="1">The sequence shown here is derived from an EMBL/GenBank/DDBJ whole genome shotgun (WGS) entry which is preliminary data.</text>
</comment>
<dbReference type="Proteomes" id="UP001237105">
    <property type="component" value="Unassembled WGS sequence"/>
</dbReference>
<reference evidence="1 2" key="1">
    <citation type="submission" date="2023-05" db="EMBL/GenBank/DDBJ databases">
        <title>Draft genome sequence of Streptomyces sp. B-S-A12 isolated from a cave soil in Thailand.</title>
        <authorList>
            <person name="Chamroensaksri N."/>
            <person name="Muangham S."/>
        </authorList>
    </citation>
    <scope>NUCLEOTIDE SEQUENCE [LARGE SCALE GENOMIC DNA]</scope>
    <source>
        <strain evidence="1 2">B-S-A12</strain>
    </source>
</reference>
<accession>A0ABT6SR57</accession>
<dbReference type="EMBL" id="JASCIS010000004">
    <property type="protein sequence ID" value="MDI3418086.1"/>
    <property type="molecule type" value="Genomic_DNA"/>
</dbReference>
<sequence length="217" mass="24697">MNDDATHGTHWTHGTLWTALRALPLSEVRRRAAVITEVTEIGPMTVDGAERFAWNDSGGQSAVWYFTADGRALLLTFDHESPLNLYAEDDYALQRSLYDGVPEDLLRLVLDRPENYESLNLTDPRSGGTIHYAGGVFWFDGERWHIADGTRAHCAREKLDLFVESGFDYCLSDYLLDTPDFTPEAFAKYRAEDGYYEDEEEASAHLADLREIFLRHP</sequence>
<protein>
    <submittedName>
        <fullName evidence="1">Uncharacterized protein</fullName>
    </submittedName>
</protein>